<dbReference type="AlphaFoldDB" id="A0A2H6LF82"/>
<gene>
    <name evidence="1" type="ORF">NCWK1_1640</name>
</gene>
<dbReference type="Proteomes" id="UP000236527">
    <property type="component" value="Unassembled WGS sequence"/>
</dbReference>
<comment type="caution">
    <text evidence="1">The sequence shown here is derived from an EMBL/GenBank/DDBJ whole genome shotgun (WGS) entry which is preliminary data.</text>
</comment>
<accession>A0A2H6LF82</accession>
<evidence type="ECO:0000313" key="1">
    <source>
        <dbReference type="EMBL" id="GBE91887.1"/>
    </source>
</evidence>
<dbReference type="InterPro" id="IPR017850">
    <property type="entry name" value="Alkaline_phosphatase_core_sf"/>
</dbReference>
<organism evidence="1 2">
    <name type="scientific">Nostoc cycadae WK-1</name>
    <dbReference type="NCBI Taxonomy" id="1861711"/>
    <lineage>
        <taxon>Bacteria</taxon>
        <taxon>Bacillati</taxon>
        <taxon>Cyanobacteriota</taxon>
        <taxon>Cyanophyceae</taxon>
        <taxon>Nostocales</taxon>
        <taxon>Nostocaceae</taxon>
        <taxon>Nostoc</taxon>
    </lineage>
</organism>
<evidence type="ECO:0000313" key="2">
    <source>
        <dbReference type="Proteomes" id="UP000236527"/>
    </source>
</evidence>
<dbReference type="PANTHER" id="PTHR10151">
    <property type="entry name" value="ECTONUCLEOTIDE PYROPHOSPHATASE/PHOSPHODIESTERASE"/>
    <property type="match status" value="1"/>
</dbReference>
<proteinExistence type="predicted"/>
<dbReference type="SUPFAM" id="SSF53649">
    <property type="entry name" value="Alkaline phosphatase-like"/>
    <property type="match status" value="1"/>
</dbReference>
<dbReference type="EMBL" id="BDGE01000026">
    <property type="protein sequence ID" value="GBE91887.1"/>
    <property type="molecule type" value="Genomic_DNA"/>
</dbReference>
<dbReference type="InterPro" id="IPR002591">
    <property type="entry name" value="Phosphodiest/P_Trfase"/>
</dbReference>
<reference evidence="2" key="1">
    <citation type="journal article" date="2018" name="Genome Announc.">
        <title>Draft Genome Sequence of the Nitrogen-Fixing and Hormogonia-Inducing Cyanobacterium Nostoc cycadae Strain WK-1, Isolated from the Coralloid Roots of Cycas revoluta.</title>
        <authorList>
            <person name="Kanesaki Y."/>
            <person name="Hirose M."/>
            <person name="Hirose Y."/>
            <person name="Fujisawa T."/>
            <person name="Nakamura Y."/>
            <person name="Watanabe S."/>
            <person name="Matsunaga S."/>
            <person name="Uchida H."/>
            <person name="Murakami A."/>
        </authorList>
    </citation>
    <scope>NUCLEOTIDE SEQUENCE [LARGE SCALE GENOMIC DNA]</scope>
    <source>
        <strain evidence="2">WK-1</strain>
    </source>
</reference>
<dbReference type="PANTHER" id="PTHR10151:SF120">
    <property type="entry name" value="BIS(5'-ADENOSYL)-TRIPHOSPHATASE"/>
    <property type="match status" value="1"/>
</dbReference>
<dbReference type="CDD" id="cd16018">
    <property type="entry name" value="Enpp"/>
    <property type="match status" value="1"/>
</dbReference>
<keyword evidence="2" id="KW-1185">Reference proteome</keyword>
<dbReference type="RefSeq" id="WP_103124414.1">
    <property type="nucleotide sequence ID" value="NZ_DF978425.1"/>
</dbReference>
<dbReference type="Gene3D" id="3.40.720.10">
    <property type="entry name" value="Alkaline Phosphatase, subunit A"/>
    <property type="match status" value="1"/>
</dbReference>
<protein>
    <submittedName>
        <fullName evidence="1">Phosphodiesterase</fullName>
    </submittedName>
</protein>
<name>A0A2H6LF82_9NOSO</name>
<dbReference type="Pfam" id="PF01663">
    <property type="entry name" value="Phosphodiest"/>
    <property type="match status" value="1"/>
</dbReference>
<sequence length="458" mass="51827">MQKTVVLNVVGLTPNLIGKHTPFLSRWKSSGKAVTIEPVLPAVTCTAQATYLTGKSPDEHGIVANGWYFRDECEIKFWRQSNKLVQAPKVWDIAKQIDPNFTCANLFWWYNMYSSADYAVTPRPMYPADGRKIPDIYTQPENLRSQLQSQLGQFPLFNFWGPNTSIRATQWIADSAKFVEERHNPTLTLVYLPHLDYCLQKYGTDTNKIAKDLQEIDAVCSDLIQYYENRGAQVIVLSEYGITSVSKPIHLNRILRENGLLTVREELGRELLDAGASKAFAVADHQLAHVYVDDPSYILKVRSLLEEIDGVAQVLDETEKPAYHLNHSRSGELIAVAQPDAWFTYYYWLDDHRAPDFARTVDIHRKPGYDPVELFIDPQIKLPQAKIALKLLQKKLGFRYLMDVIALDADLVKGSHGCLPPSPDEGPLLISQQTNLLDSSSIQASSVCQLILEHLTKK</sequence>
<dbReference type="GO" id="GO:0016787">
    <property type="term" value="F:hydrolase activity"/>
    <property type="evidence" value="ECO:0007669"/>
    <property type="project" value="UniProtKB-ARBA"/>
</dbReference>